<keyword evidence="2" id="KW-0732">Signal</keyword>
<feature type="transmembrane region" description="Helical" evidence="1">
    <location>
        <begin position="254"/>
        <end position="276"/>
    </location>
</feature>
<proteinExistence type="predicted"/>
<dbReference type="RefSeq" id="WP_114796159.1">
    <property type="nucleotide sequence ID" value="NZ_QQZY01000003.1"/>
</dbReference>
<feature type="transmembrane region" description="Helical" evidence="1">
    <location>
        <begin position="383"/>
        <end position="401"/>
    </location>
</feature>
<keyword evidence="1" id="KW-0472">Membrane</keyword>
<organism evidence="3 4">
    <name type="scientific">Gaiella occulta</name>
    <dbReference type="NCBI Taxonomy" id="1002870"/>
    <lineage>
        <taxon>Bacteria</taxon>
        <taxon>Bacillati</taxon>
        <taxon>Actinomycetota</taxon>
        <taxon>Thermoleophilia</taxon>
        <taxon>Gaiellales</taxon>
        <taxon>Gaiellaceae</taxon>
        <taxon>Gaiella</taxon>
    </lineage>
</organism>
<sequence length="453" mass="45628">MPRILFLLSLLVLAAAADAAAAVRVVPSLDPAAAARRGAVGLAVPGAGPTTTRESALNTLLTGRARSSLNGGTPAGTPLIALGQGGPPDTLVVLPPPGRSANARYPIGVVGGGADGVLTSSSTRIRGLVSLADVATGRVRWEPDDDPVGTLRALERRIERNDRIRLPLSILAAALAYLVALVRPRFGPRMLLLALAGNLWLAGPWVVALAAATALVLPLGLACAALLGAYLLAFGLDPESVALSPFGPSQAGRFYGVSNLLETFLLLPALLGAALLRRLGVIVAGLALVTVAGSRFGADGGGLLVLLAAYGVLVLRTLRLRLTPARALSLAAAAVAAGSALVGLDALLGSASHVTSALAGGPASLLSDIGGRLEASLRRTSSGVGPAFAVVASLVPAAWVATRRPRRPVTDALLAALLVSLVVNDTPGDVVGVGAAALFTVWRFESREALGPG</sequence>
<evidence type="ECO:0000313" key="3">
    <source>
        <dbReference type="EMBL" id="RDI74879.1"/>
    </source>
</evidence>
<keyword evidence="1" id="KW-1133">Transmembrane helix</keyword>
<feature type="transmembrane region" description="Helical" evidence="1">
    <location>
        <begin position="296"/>
        <end position="315"/>
    </location>
</feature>
<feature type="transmembrane region" description="Helical" evidence="1">
    <location>
        <begin position="190"/>
        <end position="208"/>
    </location>
</feature>
<dbReference type="AlphaFoldDB" id="A0A7M2YZE5"/>
<reference evidence="4" key="2">
    <citation type="journal article" date="2019" name="MicrobiologyOpen">
        <title>High-quality draft genome sequence of Gaiella occulta isolated from a 150 meter deep mineral water borehole and comparison with the genome sequences of other deep-branching lineages of the phylum Actinobacteria.</title>
        <authorList>
            <person name="Severino R."/>
            <person name="Froufe H.J.C."/>
            <person name="Barroso C."/>
            <person name="Albuquerque L."/>
            <person name="Lobo-da-Cunha A."/>
            <person name="da Costa M.S."/>
            <person name="Egas C."/>
        </authorList>
    </citation>
    <scope>NUCLEOTIDE SEQUENCE [LARGE SCALE GENOMIC DNA]</scope>
    <source>
        <strain evidence="4">F2-233</strain>
    </source>
</reference>
<name>A0A7M2YZE5_9ACTN</name>
<protein>
    <submittedName>
        <fullName evidence="3">Uncharacterized protein</fullName>
    </submittedName>
</protein>
<evidence type="ECO:0000256" key="1">
    <source>
        <dbReference type="SAM" id="Phobius"/>
    </source>
</evidence>
<dbReference type="EMBL" id="QQZY01000003">
    <property type="protein sequence ID" value="RDI74879.1"/>
    <property type="molecule type" value="Genomic_DNA"/>
</dbReference>
<keyword evidence="4" id="KW-1185">Reference proteome</keyword>
<evidence type="ECO:0000313" key="4">
    <source>
        <dbReference type="Proteomes" id="UP000254134"/>
    </source>
</evidence>
<feature type="transmembrane region" description="Helical" evidence="1">
    <location>
        <begin position="214"/>
        <end position="233"/>
    </location>
</feature>
<reference evidence="3 4" key="1">
    <citation type="submission" date="2018-07" db="EMBL/GenBank/DDBJ databases">
        <title>High-quality-draft genome sequence of Gaiella occulta.</title>
        <authorList>
            <person name="Severino R."/>
            <person name="Froufe H.J.C."/>
            <person name="Rainey F.A."/>
            <person name="Barroso C."/>
            <person name="Albuquerque L."/>
            <person name="Lobo-Da-Cunha A."/>
            <person name="Da Costa M.S."/>
            <person name="Egas C."/>
        </authorList>
    </citation>
    <scope>NUCLEOTIDE SEQUENCE [LARGE SCALE GENOMIC DNA]</scope>
    <source>
        <strain evidence="3 4">F2-233</strain>
    </source>
</reference>
<comment type="caution">
    <text evidence="3">The sequence shown here is derived from an EMBL/GenBank/DDBJ whole genome shotgun (WGS) entry which is preliminary data.</text>
</comment>
<evidence type="ECO:0000256" key="2">
    <source>
        <dbReference type="SAM" id="SignalP"/>
    </source>
</evidence>
<accession>A0A7M2YZE5</accession>
<feature type="signal peptide" evidence="2">
    <location>
        <begin position="1"/>
        <end position="21"/>
    </location>
</feature>
<feature type="transmembrane region" description="Helical" evidence="1">
    <location>
        <begin position="164"/>
        <end position="183"/>
    </location>
</feature>
<dbReference type="Proteomes" id="UP000254134">
    <property type="component" value="Unassembled WGS sequence"/>
</dbReference>
<feature type="chain" id="PRO_5029805982" evidence="2">
    <location>
        <begin position="22"/>
        <end position="453"/>
    </location>
</feature>
<gene>
    <name evidence="3" type="ORF">Gocc_1768</name>
</gene>
<feature type="transmembrane region" description="Helical" evidence="1">
    <location>
        <begin position="327"/>
        <end position="348"/>
    </location>
</feature>
<keyword evidence="1" id="KW-0812">Transmembrane</keyword>